<evidence type="ECO:0000256" key="1">
    <source>
        <dbReference type="SAM" id="Phobius"/>
    </source>
</evidence>
<dbReference type="PANTHER" id="PTHR46045">
    <property type="entry name" value="SERPENTINE RECEPTOR, CLASS U-RELATED"/>
    <property type="match status" value="1"/>
</dbReference>
<feature type="transmembrane region" description="Helical" evidence="1">
    <location>
        <begin position="245"/>
        <end position="268"/>
    </location>
</feature>
<protein>
    <submittedName>
        <fullName evidence="3">Serpentine Receptor, class U</fullName>
    </submittedName>
</protein>
<dbReference type="WBParaSite" id="Csp11.Scaffold629.g16206.t1">
    <property type="protein sequence ID" value="Csp11.Scaffold629.g16206.t1"/>
    <property type="gene ID" value="Csp11.Scaffold629.g16206"/>
</dbReference>
<feature type="transmembrane region" description="Helical" evidence="1">
    <location>
        <begin position="104"/>
        <end position="135"/>
    </location>
</feature>
<accession>A0A1I7U9F0</accession>
<dbReference type="InterPro" id="IPR003839">
    <property type="entry name" value="7TM_GPCR_serpentine_rcpt_Sru"/>
</dbReference>
<keyword evidence="1" id="KW-0812">Transmembrane</keyword>
<feature type="transmembrane region" description="Helical" evidence="1">
    <location>
        <begin position="200"/>
        <end position="224"/>
    </location>
</feature>
<dbReference type="PANTHER" id="PTHR46045:SF11">
    <property type="entry name" value="SERPENTINE RECEPTOR, CLASS U"/>
    <property type="match status" value="1"/>
</dbReference>
<feature type="transmembrane region" description="Helical" evidence="1">
    <location>
        <begin position="20"/>
        <end position="40"/>
    </location>
</feature>
<organism evidence="2 3">
    <name type="scientific">Caenorhabditis tropicalis</name>
    <dbReference type="NCBI Taxonomy" id="1561998"/>
    <lineage>
        <taxon>Eukaryota</taxon>
        <taxon>Metazoa</taxon>
        <taxon>Ecdysozoa</taxon>
        <taxon>Nematoda</taxon>
        <taxon>Chromadorea</taxon>
        <taxon>Rhabditida</taxon>
        <taxon>Rhabditina</taxon>
        <taxon>Rhabditomorpha</taxon>
        <taxon>Rhabditoidea</taxon>
        <taxon>Rhabditidae</taxon>
        <taxon>Peloderinae</taxon>
        <taxon>Caenorhabditis</taxon>
    </lineage>
</organism>
<proteinExistence type="predicted"/>
<feature type="transmembrane region" description="Helical" evidence="1">
    <location>
        <begin position="61"/>
        <end position="84"/>
    </location>
</feature>
<reference evidence="3" key="1">
    <citation type="submission" date="2016-11" db="UniProtKB">
        <authorList>
            <consortium name="WormBaseParasite"/>
        </authorList>
    </citation>
    <scope>IDENTIFICATION</scope>
</reference>
<evidence type="ECO:0000313" key="2">
    <source>
        <dbReference type="Proteomes" id="UP000095282"/>
    </source>
</evidence>
<dbReference type="STRING" id="1561998.A0A1I7U9F0"/>
<sequence length="327" mass="38209">MEESIHGLQEYIEFQYTFTFSTVLAVIPILYMTPTIVVMFKIFMSCRSPSHWNHAHSMNHNIYIIIMLYFLFNTLFFLSDFIRFSLPTTGILTSWCASIQPNHFFKIIFFLTFYFNYCILILPFLLCLIRLVILFYPKDHPMICHKIMTFSIPFLFLIPFCCTAFMIPALGYCRQMGPPLHFGATYLYYSGGWFGWRNSYIHLVMSIVTCSLTVLCSVLMVWKLRQSAFNNSSARTKQQSQRAETSLSITMISFVIPFINNTILTAVYLTIPSWVYYLMIFRPFGNDCETIMMPWILYLTHPMFRKKTTVRQSSAVSTIRATSSPIL</sequence>
<name>A0A1I7U9F0_9PELO</name>
<dbReference type="AlphaFoldDB" id="A0A1I7U9F0"/>
<keyword evidence="1" id="KW-1133">Transmembrane helix</keyword>
<keyword evidence="2" id="KW-1185">Reference proteome</keyword>
<dbReference type="Proteomes" id="UP000095282">
    <property type="component" value="Unplaced"/>
</dbReference>
<feature type="transmembrane region" description="Helical" evidence="1">
    <location>
        <begin position="147"/>
        <end position="170"/>
    </location>
</feature>
<evidence type="ECO:0000313" key="3">
    <source>
        <dbReference type="WBParaSite" id="Csp11.Scaffold629.g16206.t1"/>
    </source>
</evidence>
<dbReference type="eggNOG" id="ENOG502TFZX">
    <property type="taxonomic scope" value="Eukaryota"/>
</dbReference>
<dbReference type="Pfam" id="PF10322">
    <property type="entry name" value="7TM_GPCR_Sru"/>
    <property type="match status" value="1"/>
</dbReference>
<keyword evidence="1" id="KW-0472">Membrane</keyword>